<dbReference type="AlphaFoldDB" id="A0A0A1TE02"/>
<dbReference type="EMBL" id="CDHN01000002">
    <property type="protein sequence ID" value="CEJ84919.1"/>
    <property type="molecule type" value="Genomic_DNA"/>
</dbReference>
<accession>A0A0A1TE02</accession>
<reference evidence="2 3" key="1">
    <citation type="journal article" date="2015" name="Genome Announc.">
        <title>Draft Genome Sequence and Gene Annotation of the Entomopathogenic Fungus Verticillium hemipterigenum.</title>
        <authorList>
            <person name="Horn F."/>
            <person name="Habel A."/>
            <person name="Scharf D.H."/>
            <person name="Dworschak J."/>
            <person name="Brakhage A.A."/>
            <person name="Guthke R."/>
            <person name="Hertweck C."/>
            <person name="Linde J."/>
        </authorList>
    </citation>
    <scope>NUCLEOTIDE SEQUENCE [LARGE SCALE GENOMIC DNA]</scope>
</reference>
<dbReference type="Gene3D" id="3.40.630.30">
    <property type="match status" value="1"/>
</dbReference>
<evidence type="ECO:0000313" key="2">
    <source>
        <dbReference type="EMBL" id="CEJ84919.1"/>
    </source>
</evidence>
<proteinExistence type="predicted"/>
<dbReference type="OrthoDB" id="64477at2759"/>
<keyword evidence="3" id="KW-1185">Reference proteome</keyword>
<gene>
    <name evidence="2" type="ORF">VHEMI03616</name>
</gene>
<dbReference type="SUPFAM" id="SSF55729">
    <property type="entry name" value="Acyl-CoA N-acyltransferases (Nat)"/>
    <property type="match status" value="1"/>
</dbReference>
<evidence type="ECO:0000259" key="1">
    <source>
        <dbReference type="Pfam" id="PF13302"/>
    </source>
</evidence>
<dbReference type="Proteomes" id="UP000039046">
    <property type="component" value="Unassembled WGS sequence"/>
</dbReference>
<organism evidence="2 3">
    <name type="scientific">[Torrubiella] hemipterigena</name>
    <dbReference type="NCBI Taxonomy" id="1531966"/>
    <lineage>
        <taxon>Eukaryota</taxon>
        <taxon>Fungi</taxon>
        <taxon>Dikarya</taxon>
        <taxon>Ascomycota</taxon>
        <taxon>Pezizomycotina</taxon>
        <taxon>Sordariomycetes</taxon>
        <taxon>Hypocreomycetidae</taxon>
        <taxon>Hypocreales</taxon>
        <taxon>Clavicipitaceae</taxon>
        <taxon>Clavicipitaceae incertae sedis</taxon>
        <taxon>'Torrubiella' clade</taxon>
    </lineage>
</organism>
<protein>
    <recommendedName>
        <fullName evidence="1">N-acetyltransferase domain-containing protein</fullName>
    </recommendedName>
</protein>
<dbReference type="InterPro" id="IPR000182">
    <property type="entry name" value="GNAT_dom"/>
</dbReference>
<dbReference type="HOGENOM" id="CLU_1184837_0_0_1"/>
<name>A0A0A1TE02_9HYPO</name>
<feature type="domain" description="N-acetyltransferase" evidence="1">
    <location>
        <begin position="23"/>
        <end position="184"/>
    </location>
</feature>
<dbReference type="InterPro" id="IPR016181">
    <property type="entry name" value="Acyl_CoA_acyltransferase"/>
</dbReference>
<sequence length="220" mass="23834">MEFESPLQIDHLNARIESTTYPIILRTVQEEDAAIYAELLFGKRNNPEATSDTVDVAKGLEIVKGHRTKMATPTVVGADGRVVSGPPKVNMVVVLKGDNGKDEEVIGLGGYGAIKDWVRDGVNVRAGDAGVMLDVAYRGKGYAVEAMKLAIDWAFLPVSQGGPQLDLVTITTSTTNAAMIKLTEEHLGLKGKGVTRPGEFSPSEEYWEMNKAQWEEAKST</sequence>
<evidence type="ECO:0000313" key="3">
    <source>
        <dbReference type="Proteomes" id="UP000039046"/>
    </source>
</evidence>
<dbReference type="GO" id="GO:0016747">
    <property type="term" value="F:acyltransferase activity, transferring groups other than amino-acyl groups"/>
    <property type="evidence" value="ECO:0007669"/>
    <property type="project" value="InterPro"/>
</dbReference>
<dbReference type="Pfam" id="PF13302">
    <property type="entry name" value="Acetyltransf_3"/>
    <property type="match status" value="1"/>
</dbReference>